<dbReference type="InterPro" id="IPR035980">
    <property type="entry name" value="Ribosomal_bS6_sf"/>
</dbReference>
<comment type="caution">
    <text evidence="6">The sequence shown here is derived from an EMBL/GenBank/DDBJ whole genome shotgun (WGS) entry which is preliminary data.</text>
</comment>
<keyword evidence="4" id="KW-0687">Ribonucleoprotein</keyword>
<comment type="similarity">
    <text evidence="1 4">Belongs to the bacterial ribosomal protein bS6 family.</text>
</comment>
<dbReference type="Pfam" id="PF01250">
    <property type="entry name" value="Ribosomal_S6"/>
    <property type="match status" value="1"/>
</dbReference>
<dbReference type="HAMAP" id="MF_00360">
    <property type="entry name" value="Ribosomal_bS6"/>
    <property type="match status" value="1"/>
</dbReference>
<keyword evidence="7" id="KW-1185">Reference proteome</keyword>
<evidence type="ECO:0000313" key="6">
    <source>
        <dbReference type="EMBL" id="TCG10626.1"/>
    </source>
</evidence>
<dbReference type="InterPro" id="IPR020814">
    <property type="entry name" value="Ribosomal_S6_plastid/chlpt"/>
</dbReference>
<keyword evidence="4" id="KW-0694">RNA-binding</keyword>
<evidence type="ECO:0000256" key="1">
    <source>
        <dbReference type="ARBA" id="ARBA00009512"/>
    </source>
</evidence>
<dbReference type="GO" id="GO:0003735">
    <property type="term" value="F:structural constituent of ribosome"/>
    <property type="evidence" value="ECO:0007669"/>
    <property type="project" value="InterPro"/>
</dbReference>
<dbReference type="OrthoDB" id="9812702at2"/>
<dbReference type="GO" id="GO:0006412">
    <property type="term" value="P:translation"/>
    <property type="evidence" value="ECO:0007669"/>
    <property type="project" value="UniProtKB-UniRule"/>
</dbReference>
<evidence type="ECO:0000256" key="4">
    <source>
        <dbReference type="HAMAP-Rule" id="MF_00360"/>
    </source>
</evidence>
<gene>
    <name evidence="4 6" type="primary">rpsF</name>
    <name evidence="6" type="ORF">C4B25_03395</name>
</gene>
<dbReference type="CDD" id="cd00473">
    <property type="entry name" value="bS6"/>
    <property type="match status" value="1"/>
</dbReference>
<keyword evidence="4" id="KW-0699">rRNA-binding</keyword>
<dbReference type="Proteomes" id="UP000291072">
    <property type="component" value="Unassembled WGS sequence"/>
</dbReference>
<dbReference type="Gene3D" id="3.30.70.60">
    <property type="match status" value="1"/>
</dbReference>
<dbReference type="SUPFAM" id="SSF54995">
    <property type="entry name" value="Ribosomal protein S6"/>
    <property type="match status" value="1"/>
</dbReference>
<organism evidence="6 7">
    <name type="scientific">Mycoplasma todarodis</name>
    <dbReference type="NCBI Taxonomy" id="1937191"/>
    <lineage>
        <taxon>Bacteria</taxon>
        <taxon>Bacillati</taxon>
        <taxon>Mycoplasmatota</taxon>
        <taxon>Mollicutes</taxon>
        <taxon>Mycoplasmataceae</taxon>
        <taxon>Mycoplasma</taxon>
    </lineage>
</organism>
<accession>A0A4R0XJ29</accession>
<protein>
    <recommendedName>
        <fullName evidence="3 4">Small ribosomal subunit protein bS6</fullName>
    </recommendedName>
</protein>
<dbReference type="GO" id="GO:0019843">
    <property type="term" value="F:rRNA binding"/>
    <property type="evidence" value="ECO:0007669"/>
    <property type="project" value="UniProtKB-UniRule"/>
</dbReference>
<dbReference type="AlphaFoldDB" id="A0A4R0XJ29"/>
<reference evidence="6 7" key="1">
    <citation type="submission" date="2018-02" db="EMBL/GenBank/DDBJ databases">
        <title>Mycoplasma marinum and Mycoplasma todarodis sp. nov., moderately halophilic and psychrotolerant mycoplasmas isolated from cephalopods.</title>
        <authorList>
            <person name="Viver T."/>
        </authorList>
    </citation>
    <scope>NUCLEOTIDE SEQUENCE [LARGE SCALE GENOMIC DNA]</scope>
    <source>
        <strain evidence="6 7">5H</strain>
    </source>
</reference>
<comment type="function">
    <text evidence="2 4">Binds together with bS18 to 16S ribosomal RNA.</text>
</comment>
<name>A0A4R0XJ29_9MOLU</name>
<evidence type="ECO:0000256" key="3">
    <source>
        <dbReference type="ARBA" id="ARBA00035294"/>
    </source>
</evidence>
<evidence type="ECO:0000313" key="7">
    <source>
        <dbReference type="Proteomes" id="UP000291072"/>
    </source>
</evidence>
<feature type="region of interest" description="Disordered" evidence="5">
    <location>
        <begin position="129"/>
        <end position="161"/>
    </location>
</feature>
<evidence type="ECO:0000256" key="5">
    <source>
        <dbReference type="SAM" id="MobiDB-lite"/>
    </source>
</evidence>
<dbReference type="InterPro" id="IPR014717">
    <property type="entry name" value="Transl_elong_EF1B/ribsomal_bS6"/>
</dbReference>
<sequence length="161" mass="18420">MCFSCYNTLRVSNYSLASNAQMAKYEIMLVLDPKADSAIIENQAKEVFGGAAEVKKLENTDLAYAINKSMTGQYFLLTVESEGSNIQEWNRRSNIVKEIWRNLVINLSTEAGYDKPFVENKFSKYPRLRKKQAERKAAMEARRAERAAYQARQNASKTEDK</sequence>
<dbReference type="GO" id="GO:0005840">
    <property type="term" value="C:ribosome"/>
    <property type="evidence" value="ECO:0007669"/>
    <property type="project" value="UniProtKB-KW"/>
</dbReference>
<dbReference type="GO" id="GO:1990904">
    <property type="term" value="C:ribonucleoprotein complex"/>
    <property type="evidence" value="ECO:0007669"/>
    <property type="project" value="UniProtKB-KW"/>
</dbReference>
<dbReference type="EMBL" id="PSZP01000029">
    <property type="protein sequence ID" value="TCG10626.1"/>
    <property type="molecule type" value="Genomic_DNA"/>
</dbReference>
<keyword evidence="4 6" id="KW-0689">Ribosomal protein</keyword>
<evidence type="ECO:0000256" key="2">
    <source>
        <dbReference type="ARBA" id="ARBA00035104"/>
    </source>
</evidence>
<dbReference type="NCBIfam" id="TIGR00166">
    <property type="entry name" value="S6"/>
    <property type="match status" value="1"/>
</dbReference>
<proteinExistence type="inferred from homology"/>
<feature type="compositionally biased region" description="Basic and acidic residues" evidence="5">
    <location>
        <begin position="134"/>
        <end position="146"/>
    </location>
</feature>
<dbReference type="InterPro" id="IPR000529">
    <property type="entry name" value="Ribosomal_bS6"/>
</dbReference>